<sequence length="895" mass="96342">MRADLLPRTSSSGRLLGLALIALMSAGCKTEKDPDQPTLLGAPPTTAYLGVEYYYNWGAYGGESILDYSLTNAPSWLALEDTSNKARQGIIMRGVPGLSGGARGEADLGRNDNIDIVTTDGRMAGFQPFDIEVKRNVVTLEAPSFTEGESPDIPDSSRTRCELPALDVVGEHDYEIDLYNEDGSFKESKAVTSPTNRVFAKVLLDQPSVTRVSIAFELRSEFDENKCDDEESPPHQRCEYSSDNLGRAIIGNDIVAQGSNTAFPVDEQGEELTYIEYYENDAGIKDRGLITLEPGITECYIPLEVIDDTIPEPSELAQLHLTEVRTGIASLGASDTGVRTNLTIRDNEPTVAIETLKGGPRDTLNTGTTGQYRATLSGDREDVIKVRLTHAQGSTARLGTEFVIEQEGVENDTLSFPVGQNELLFEVRASESYSTPEDLHDRFANLAVDSRFQAGREGFARGASDNLLRLSFNRLKESIVWNDGFVATDFTVGHGGRYFVAGSNNGQVQVRIHDQTGALLGDPVVVADLADASARPDVFVDVAERRVTEDTVRVTRYEMAVAFTTDEPVGSGDAGAGDNVIVGVYRLSDGEYQLRWDDLFRMGTSGHDRVRWIGLNPGSGYVAIAGETDGVWDGESSAGGIDAFLTRIDTIPDGDALVPTIAWTRQVGSEGDDYVVGGSVAALSPLLFGFAPSSIDGTAVTGPFFFGGSASGTVSVYQVGEESAEVLRHGFYGDGSAWLIGDGPFEYRMEVNEDDADELIRTRVNSRAGFALGYSTSGAIGSALSANDQNDTAIVELSQGLLFNGDMVIAGSTDGVFAEGAGNPSTRHAILARLNRGDDEAAYRSWRIQPDVEGLNVLRLKNYRDDEITALVDLGGELAIRLFSPEGDALTSENP</sequence>
<dbReference type="SUPFAM" id="SSF141072">
    <property type="entry name" value="CalX-like"/>
    <property type="match status" value="1"/>
</dbReference>
<dbReference type="RefSeq" id="WP_061332190.1">
    <property type="nucleotide sequence ID" value="NZ_LOCO01000009.1"/>
</dbReference>
<gene>
    <name evidence="1" type="ORF">J122_2111</name>
</gene>
<dbReference type="Gene3D" id="2.60.40.2030">
    <property type="match status" value="1"/>
</dbReference>
<keyword evidence="2" id="KW-1185">Reference proteome</keyword>
<evidence type="ECO:0000313" key="2">
    <source>
        <dbReference type="Proteomes" id="UP000070282"/>
    </source>
</evidence>
<dbReference type="AlphaFoldDB" id="A0A137SBL2"/>
<protein>
    <submittedName>
        <fullName evidence="1">Uncharacterized protein</fullName>
    </submittedName>
</protein>
<comment type="caution">
    <text evidence="1">The sequence shown here is derived from an EMBL/GenBank/DDBJ whole genome shotgun (WGS) entry which is preliminary data.</text>
</comment>
<dbReference type="EMBL" id="LOCO01000009">
    <property type="protein sequence ID" value="KXO09832.1"/>
    <property type="molecule type" value="Genomic_DNA"/>
</dbReference>
<dbReference type="PROSITE" id="PS51257">
    <property type="entry name" value="PROKAR_LIPOPROTEIN"/>
    <property type="match status" value="1"/>
</dbReference>
<dbReference type="Proteomes" id="UP000070282">
    <property type="component" value="Unassembled WGS sequence"/>
</dbReference>
<reference evidence="2" key="1">
    <citation type="submission" date="2015-12" db="EMBL/GenBank/DDBJ databases">
        <authorList>
            <person name="Lima A."/>
            <person name="Farahani Zayas N."/>
            <person name="Castro Da Silva M.A."/>
            <person name="Cabral A."/>
            <person name="Pessatti M.L."/>
        </authorList>
    </citation>
    <scope>NUCLEOTIDE SEQUENCE [LARGE SCALE GENOMIC DNA]</scope>
    <source>
        <strain evidence="2">LAMA 842</strain>
    </source>
</reference>
<dbReference type="PATRIC" id="fig|1306954.6.peg.4081"/>
<accession>A0A137SBL2</accession>
<organism evidence="1 2">
    <name type="scientific">Marinobacter excellens LAMA 842</name>
    <dbReference type="NCBI Taxonomy" id="1306954"/>
    <lineage>
        <taxon>Bacteria</taxon>
        <taxon>Pseudomonadati</taxon>
        <taxon>Pseudomonadota</taxon>
        <taxon>Gammaproteobacteria</taxon>
        <taxon>Pseudomonadales</taxon>
        <taxon>Marinobacteraceae</taxon>
        <taxon>Marinobacter</taxon>
    </lineage>
</organism>
<proteinExistence type="predicted"/>
<dbReference type="InterPro" id="IPR038081">
    <property type="entry name" value="CalX-like_sf"/>
</dbReference>
<name>A0A137SBL2_9GAMM</name>
<evidence type="ECO:0000313" key="1">
    <source>
        <dbReference type="EMBL" id="KXO09832.1"/>
    </source>
</evidence>